<dbReference type="Proteomes" id="UP000676967">
    <property type="component" value="Chromosome"/>
</dbReference>
<organism evidence="1 2">
    <name type="scientific">Actinoplanes ianthinogenes</name>
    <dbReference type="NCBI Taxonomy" id="122358"/>
    <lineage>
        <taxon>Bacteria</taxon>
        <taxon>Bacillati</taxon>
        <taxon>Actinomycetota</taxon>
        <taxon>Actinomycetes</taxon>
        <taxon>Micromonosporales</taxon>
        <taxon>Micromonosporaceae</taxon>
        <taxon>Actinoplanes</taxon>
    </lineage>
</organism>
<accession>A0ABM7M132</accession>
<reference evidence="1 2" key="1">
    <citation type="submission" date="2020-08" db="EMBL/GenBank/DDBJ databases">
        <title>Whole genome shotgun sequence of Actinoplanes ianthinogenes NBRC 13996.</title>
        <authorList>
            <person name="Komaki H."/>
            <person name="Tamura T."/>
        </authorList>
    </citation>
    <scope>NUCLEOTIDE SEQUENCE [LARGE SCALE GENOMIC DNA]</scope>
    <source>
        <strain evidence="1 2">NBRC 13996</strain>
    </source>
</reference>
<sequence length="902" mass="94703">MAFPTTPLPIYVGLATGADPVNPATWNYSEITSDVRDGAGVTIVSGRQDEGTQVGATNVNVTLDNRTGRYCRTNPLSDLYGTLDKGSPVQVRVTRLVDTFSRVSGAGLGTEPASGIAWTGNTQWTANGTAAQVSLATDNLAALAITTAATGFDVEISYSCSISLLPTGASWVFGAAFWLLDANTYYRAHTEIAPGGVVNVKVQKRINGVVNDVLGITSTGLTVSAGTVLRNRILVIGGTILIKVWLASGSEPAAWTASVTESQPQSTGAATGLFGWRVSGLTNGSSIVGSVDDWRMDTIRATTPVPEWPVRWDMSGRDVRAPITGAGILRRLSQGQSALQSPIRRQLSAQPVCAYWPLEDGSSATQASSAIAGGAMATAAQVTFGNADCPPGASSAAVLTTSGVSGITGRVNRWTVPQDGYACMTYFRLPTLSGSASPNPTNRLMSINATGTVVRWIIYTTSTGFYISGYLADDVTAIVNTGSFAFSLDPTRWSAIQLETQESGGTVNWSLIWYQIGAGAFTMGNGSYSGTADRITQVTLHAPVDGTLVSHLWAGDDQLAFVDGTFMAVSAAYAGETAGARLARLAAETNVPVTMIGSAANTARMGAQPQGVLLDLVRECEAADQGTLYERGAGLGYVTRASRYNQTPALVLDFNQGHVAEPPEPTDDDQRLRNRITLRSNGSEATAEDTASIAKSGVYGDDPTVNLQADQLSAHAYWRLHLGTVDELRWPQISLDLARNPSLIAAWCSVRIGSRITIANPPSAVAGQPLDLIVEGWTERLSNFSWTVELVCSPARPWDVGVWGATTSRWDSASTTLVSAAAAGATSLPITTATAADCWSTTAVPYTWSIAGEDVTVTSITAPAGTGPYTQTATVTRAVNGIAKSLPAGSSVRLSRPMRWAL</sequence>
<name>A0ABM7M132_9ACTN</name>
<keyword evidence="2" id="KW-1185">Reference proteome</keyword>
<evidence type="ECO:0000313" key="2">
    <source>
        <dbReference type="Proteomes" id="UP000676967"/>
    </source>
</evidence>
<evidence type="ECO:0000313" key="1">
    <source>
        <dbReference type="EMBL" id="BCJ45311.1"/>
    </source>
</evidence>
<dbReference type="RefSeq" id="WP_189336308.1">
    <property type="nucleotide sequence ID" value="NZ_AP023356.1"/>
</dbReference>
<protein>
    <submittedName>
        <fullName evidence="1">Uncharacterized protein</fullName>
    </submittedName>
</protein>
<proteinExistence type="predicted"/>
<dbReference type="EMBL" id="AP023356">
    <property type="protein sequence ID" value="BCJ45311.1"/>
    <property type="molecule type" value="Genomic_DNA"/>
</dbReference>
<gene>
    <name evidence="1" type="ORF">Aiant_59680</name>
</gene>